<proteinExistence type="predicted"/>
<keyword evidence="3" id="KW-1185">Reference proteome</keyword>
<feature type="compositionally biased region" description="Low complexity" evidence="1">
    <location>
        <begin position="120"/>
        <end position="129"/>
    </location>
</feature>
<feature type="compositionally biased region" description="Basic and acidic residues" evidence="1">
    <location>
        <begin position="60"/>
        <end position="69"/>
    </location>
</feature>
<feature type="region of interest" description="Disordered" evidence="1">
    <location>
        <begin position="55"/>
        <end position="132"/>
    </location>
</feature>
<dbReference type="AlphaFoldDB" id="A0A8K0D3G7"/>
<evidence type="ECO:0000313" key="2">
    <source>
        <dbReference type="EMBL" id="KAF2897259.1"/>
    </source>
</evidence>
<protein>
    <submittedName>
        <fullName evidence="2">Uncharacterized protein</fullName>
    </submittedName>
</protein>
<gene>
    <name evidence="2" type="ORF">ILUMI_08917</name>
</gene>
<dbReference type="Proteomes" id="UP000801492">
    <property type="component" value="Unassembled WGS sequence"/>
</dbReference>
<feature type="region of interest" description="Disordered" evidence="1">
    <location>
        <begin position="243"/>
        <end position="273"/>
    </location>
</feature>
<evidence type="ECO:0000256" key="1">
    <source>
        <dbReference type="SAM" id="MobiDB-lite"/>
    </source>
</evidence>
<reference evidence="2" key="1">
    <citation type="submission" date="2019-08" db="EMBL/GenBank/DDBJ databases">
        <title>The genome of the North American firefly Photinus pyralis.</title>
        <authorList>
            <consortium name="Photinus pyralis genome working group"/>
            <person name="Fallon T.R."/>
            <person name="Sander Lower S.E."/>
            <person name="Weng J.-K."/>
        </authorList>
    </citation>
    <scope>NUCLEOTIDE SEQUENCE</scope>
    <source>
        <strain evidence="2">TRF0915ILg1</strain>
        <tissue evidence="2">Whole body</tissue>
    </source>
</reference>
<evidence type="ECO:0000313" key="3">
    <source>
        <dbReference type="Proteomes" id="UP000801492"/>
    </source>
</evidence>
<dbReference type="EMBL" id="VTPC01004362">
    <property type="protein sequence ID" value="KAF2897259.1"/>
    <property type="molecule type" value="Genomic_DNA"/>
</dbReference>
<comment type="caution">
    <text evidence="2">The sequence shown here is derived from an EMBL/GenBank/DDBJ whole genome shotgun (WGS) entry which is preliminary data.</text>
</comment>
<feature type="compositionally biased region" description="Polar residues" evidence="1">
    <location>
        <begin position="108"/>
        <end position="119"/>
    </location>
</feature>
<organism evidence="2 3">
    <name type="scientific">Ignelater luminosus</name>
    <name type="common">Cucubano</name>
    <name type="synonym">Pyrophorus luminosus</name>
    <dbReference type="NCBI Taxonomy" id="2038154"/>
    <lineage>
        <taxon>Eukaryota</taxon>
        <taxon>Metazoa</taxon>
        <taxon>Ecdysozoa</taxon>
        <taxon>Arthropoda</taxon>
        <taxon>Hexapoda</taxon>
        <taxon>Insecta</taxon>
        <taxon>Pterygota</taxon>
        <taxon>Neoptera</taxon>
        <taxon>Endopterygota</taxon>
        <taxon>Coleoptera</taxon>
        <taxon>Polyphaga</taxon>
        <taxon>Elateriformia</taxon>
        <taxon>Elateroidea</taxon>
        <taxon>Elateridae</taxon>
        <taxon>Agrypninae</taxon>
        <taxon>Pyrophorini</taxon>
        <taxon>Ignelater</taxon>
    </lineage>
</organism>
<name>A0A8K0D3G7_IGNLU</name>
<feature type="compositionally biased region" description="Basic and acidic residues" evidence="1">
    <location>
        <begin position="86"/>
        <end position="107"/>
    </location>
</feature>
<accession>A0A8K0D3G7</accession>
<sequence length="303" mass="33201">MSLTPNAILIRRCRILATCRLNLHLRPTQKILLEWNRSNTYLKNFLTLVGKLIPQKPKQKSSERDERMYNRAHSKASFDKNTPGKKNREEKAGVDKDMREKVADRKSPTLNRNRSTHQISSTVASLSSSPPDLSKATVPVIHALQAFEGVKKDITAATVMAIDPGAPFTVETDGSSFAVATTLSTRETSNHEYAHIGFPDGRELTVSTRDLASLPCIDENGSAPIEITFPSHKQDYTQVFSLSDPTPLQNSPASTVATPLPQNATTPLSVRTPSSATTLQSVIAPPSQDVASKHSLRVRRLPA</sequence>